<proteinExistence type="predicted"/>
<sequence length="526" mass="57028">MSSIPPPLSRRSSTWSILRSLDTLPPPSWTSLDHLTACCQVGSIPFILHAGVGDLQNLINGTCSDDDSGPMDSFNLAYKGVPILDDNTGAESTESCIRHRPPKQLSVSASTKPPEKTHSMKDLPQAMLNPRPQSTGLPPVVQEVPSDLLSTPESSPEKPRRTVHKGSVHATATSEYSTSGTQRASLDSSPPSPGAGRPSRPQGLSGHRRNGSASTTDSGLSSHSNPPLTVHDANHIRPENAGLGVVRFPLLPVSLSWLQSTTLEVMIDQESFRMIKPNFKLAGYAPQSTMESKVGIHLVSATADFMPSQRKSFSFHHSELETPPVLRRLMLNGDESRDYLSRQACLILKANGPYTVQGTEPVQSSDLFPAPLSWRFDYLVGDRRTEAGRIIPGEKTLTPLSFSCSPALLLPTQGKKIRVMHVVKKSVAAKLTAMKIEPPRPPSPYLVPGATPLSDAESELRGAVTVKHRASRSYASQDTPIRGNASDVEWSYTESYVEVLSPKTRVGARRAEPINTLFPIAISHDE</sequence>
<dbReference type="AlphaFoldDB" id="A0A9P5T9W0"/>
<dbReference type="EMBL" id="WHVB01000007">
    <property type="protein sequence ID" value="KAF8481327.1"/>
    <property type="molecule type" value="Genomic_DNA"/>
</dbReference>
<feature type="compositionally biased region" description="Polar residues" evidence="1">
    <location>
        <begin position="170"/>
        <end position="187"/>
    </location>
</feature>
<reference evidence="2" key="2">
    <citation type="journal article" date="2020" name="Nat. Commun.">
        <title>Large-scale genome sequencing of mycorrhizal fungi provides insights into the early evolution of symbiotic traits.</title>
        <authorList>
            <person name="Miyauchi S."/>
            <person name="Kiss E."/>
            <person name="Kuo A."/>
            <person name="Drula E."/>
            <person name="Kohler A."/>
            <person name="Sanchez-Garcia M."/>
            <person name="Morin E."/>
            <person name="Andreopoulos B."/>
            <person name="Barry K.W."/>
            <person name="Bonito G."/>
            <person name="Buee M."/>
            <person name="Carver A."/>
            <person name="Chen C."/>
            <person name="Cichocki N."/>
            <person name="Clum A."/>
            <person name="Culley D."/>
            <person name="Crous P.W."/>
            <person name="Fauchery L."/>
            <person name="Girlanda M."/>
            <person name="Hayes R.D."/>
            <person name="Keri Z."/>
            <person name="LaButti K."/>
            <person name="Lipzen A."/>
            <person name="Lombard V."/>
            <person name="Magnuson J."/>
            <person name="Maillard F."/>
            <person name="Murat C."/>
            <person name="Nolan M."/>
            <person name="Ohm R.A."/>
            <person name="Pangilinan J."/>
            <person name="Pereira M.F."/>
            <person name="Perotto S."/>
            <person name="Peter M."/>
            <person name="Pfister S."/>
            <person name="Riley R."/>
            <person name="Sitrit Y."/>
            <person name="Stielow J.B."/>
            <person name="Szollosi G."/>
            <person name="Zifcakova L."/>
            <person name="Stursova M."/>
            <person name="Spatafora J.W."/>
            <person name="Tedersoo L."/>
            <person name="Vaario L.M."/>
            <person name="Yamada A."/>
            <person name="Yan M."/>
            <person name="Wang P."/>
            <person name="Xu J."/>
            <person name="Bruns T."/>
            <person name="Baldrian P."/>
            <person name="Vilgalys R."/>
            <person name="Dunand C."/>
            <person name="Henrissat B."/>
            <person name="Grigoriev I.V."/>
            <person name="Hibbett D."/>
            <person name="Nagy L.G."/>
            <person name="Martin F.M."/>
        </authorList>
    </citation>
    <scope>NUCLEOTIDE SEQUENCE</scope>
    <source>
        <strain evidence="2">Prilba</strain>
    </source>
</reference>
<accession>A0A9P5T9W0</accession>
<feature type="compositionally biased region" description="Polar residues" evidence="1">
    <location>
        <begin position="211"/>
        <end position="227"/>
    </location>
</feature>
<name>A0A9P5T9W0_9AGAM</name>
<dbReference type="Proteomes" id="UP000759537">
    <property type="component" value="Unassembled WGS sequence"/>
</dbReference>
<gene>
    <name evidence="2" type="ORF">DFH94DRAFT_739520</name>
</gene>
<evidence type="ECO:0000313" key="3">
    <source>
        <dbReference type="Proteomes" id="UP000759537"/>
    </source>
</evidence>
<feature type="region of interest" description="Disordered" evidence="1">
    <location>
        <begin position="89"/>
        <end position="234"/>
    </location>
</feature>
<comment type="caution">
    <text evidence="2">The sequence shown here is derived from an EMBL/GenBank/DDBJ whole genome shotgun (WGS) entry which is preliminary data.</text>
</comment>
<reference evidence="2" key="1">
    <citation type="submission" date="2019-10" db="EMBL/GenBank/DDBJ databases">
        <authorList>
            <consortium name="DOE Joint Genome Institute"/>
            <person name="Kuo A."/>
            <person name="Miyauchi S."/>
            <person name="Kiss E."/>
            <person name="Drula E."/>
            <person name="Kohler A."/>
            <person name="Sanchez-Garcia M."/>
            <person name="Andreopoulos B."/>
            <person name="Barry K.W."/>
            <person name="Bonito G."/>
            <person name="Buee M."/>
            <person name="Carver A."/>
            <person name="Chen C."/>
            <person name="Cichocki N."/>
            <person name="Clum A."/>
            <person name="Culley D."/>
            <person name="Crous P.W."/>
            <person name="Fauchery L."/>
            <person name="Girlanda M."/>
            <person name="Hayes R."/>
            <person name="Keri Z."/>
            <person name="LaButti K."/>
            <person name="Lipzen A."/>
            <person name="Lombard V."/>
            <person name="Magnuson J."/>
            <person name="Maillard F."/>
            <person name="Morin E."/>
            <person name="Murat C."/>
            <person name="Nolan M."/>
            <person name="Ohm R."/>
            <person name="Pangilinan J."/>
            <person name="Pereira M."/>
            <person name="Perotto S."/>
            <person name="Peter M."/>
            <person name="Riley R."/>
            <person name="Sitrit Y."/>
            <person name="Stielow B."/>
            <person name="Szollosi G."/>
            <person name="Zifcakova L."/>
            <person name="Stursova M."/>
            <person name="Spatafora J.W."/>
            <person name="Tedersoo L."/>
            <person name="Vaario L.-M."/>
            <person name="Yamada A."/>
            <person name="Yan M."/>
            <person name="Wang P."/>
            <person name="Xu J."/>
            <person name="Bruns T."/>
            <person name="Baldrian P."/>
            <person name="Vilgalys R."/>
            <person name="Henrissat B."/>
            <person name="Grigoriev I.V."/>
            <person name="Hibbett D."/>
            <person name="Nagy L.G."/>
            <person name="Martin F.M."/>
        </authorList>
    </citation>
    <scope>NUCLEOTIDE SEQUENCE</scope>
    <source>
        <strain evidence="2">Prilba</strain>
    </source>
</reference>
<protein>
    <submittedName>
        <fullName evidence="2">Uncharacterized protein</fullName>
    </submittedName>
</protein>
<evidence type="ECO:0000313" key="2">
    <source>
        <dbReference type="EMBL" id="KAF8481327.1"/>
    </source>
</evidence>
<organism evidence="2 3">
    <name type="scientific">Russula ochroleuca</name>
    <dbReference type="NCBI Taxonomy" id="152965"/>
    <lineage>
        <taxon>Eukaryota</taxon>
        <taxon>Fungi</taxon>
        <taxon>Dikarya</taxon>
        <taxon>Basidiomycota</taxon>
        <taxon>Agaricomycotina</taxon>
        <taxon>Agaricomycetes</taxon>
        <taxon>Russulales</taxon>
        <taxon>Russulaceae</taxon>
        <taxon>Russula</taxon>
    </lineage>
</organism>
<dbReference type="OrthoDB" id="3269398at2759"/>
<keyword evidence="3" id="KW-1185">Reference proteome</keyword>
<evidence type="ECO:0000256" key="1">
    <source>
        <dbReference type="SAM" id="MobiDB-lite"/>
    </source>
</evidence>